<dbReference type="AlphaFoldDB" id="A0A4R7D840"/>
<feature type="signal peptide" evidence="1">
    <location>
        <begin position="1"/>
        <end position="23"/>
    </location>
</feature>
<evidence type="ECO:0000313" key="3">
    <source>
        <dbReference type="Proteomes" id="UP000294752"/>
    </source>
</evidence>
<name>A0A4R7D840_9SPHI</name>
<dbReference type="RefSeq" id="WP_133638522.1">
    <property type="nucleotide sequence ID" value="NZ_SNZV01000001.1"/>
</dbReference>
<evidence type="ECO:0000313" key="2">
    <source>
        <dbReference type="EMBL" id="TDS17399.1"/>
    </source>
</evidence>
<gene>
    <name evidence="2" type="ORF">B0I21_101264</name>
</gene>
<comment type="caution">
    <text evidence="2">The sequence shown here is derived from an EMBL/GenBank/DDBJ whole genome shotgun (WGS) entry which is preliminary data.</text>
</comment>
<keyword evidence="1" id="KW-0732">Signal</keyword>
<accession>A0A4R7D840</accession>
<dbReference type="EMBL" id="SNZV01000001">
    <property type="protein sequence ID" value="TDS17399.1"/>
    <property type="molecule type" value="Genomic_DNA"/>
</dbReference>
<sequence>MNNLYFLLLPLALLGASCNGSVADDFAPIEEDSYRISKVLFLEQGSKIDSVIHRLDTITYTNFDSVSTVDTVFHLYAGFKDSVFISMNTQGPPVEAILDSIAVQKLVLKDELTYTERLLLVLRDSIYLKGEATRTGIAPISEPRLTQELRVTPCTRYDITGEYWRINYTVDFDLELTNALSGEKQLKSGTLVYSRFSLSYQSGQDPYPQASKVFISEWSPCTPKFN</sequence>
<reference evidence="2 3" key="1">
    <citation type="submission" date="2019-03" db="EMBL/GenBank/DDBJ databases">
        <title>Genomic Encyclopedia of Type Strains, Phase III (KMG-III): the genomes of soil and plant-associated and newly described type strains.</title>
        <authorList>
            <person name="Whitman W."/>
        </authorList>
    </citation>
    <scope>NUCLEOTIDE SEQUENCE [LARGE SCALE GENOMIC DNA]</scope>
    <source>
        <strain evidence="2 3">CGMCC 1.12801</strain>
    </source>
</reference>
<protein>
    <submittedName>
        <fullName evidence="2">Uncharacterized protein</fullName>
    </submittedName>
</protein>
<keyword evidence="3" id="KW-1185">Reference proteome</keyword>
<dbReference type="Proteomes" id="UP000294752">
    <property type="component" value="Unassembled WGS sequence"/>
</dbReference>
<organism evidence="2 3">
    <name type="scientific">Sphingobacterium paludis</name>
    <dbReference type="NCBI Taxonomy" id="1476465"/>
    <lineage>
        <taxon>Bacteria</taxon>
        <taxon>Pseudomonadati</taxon>
        <taxon>Bacteroidota</taxon>
        <taxon>Sphingobacteriia</taxon>
        <taxon>Sphingobacteriales</taxon>
        <taxon>Sphingobacteriaceae</taxon>
        <taxon>Sphingobacterium</taxon>
    </lineage>
</organism>
<evidence type="ECO:0000256" key="1">
    <source>
        <dbReference type="SAM" id="SignalP"/>
    </source>
</evidence>
<proteinExistence type="predicted"/>
<feature type="chain" id="PRO_5021023859" evidence="1">
    <location>
        <begin position="24"/>
        <end position="226"/>
    </location>
</feature>